<reference evidence="3" key="1">
    <citation type="submission" date="2022-02" db="EMBL/GenBank/DDBJ databases">
        <title>Vibrio sp. nov, a new bacterium isolated from seawater.</title>
        <authorList>
            <person name="Yuan Y."/>
        </authorList>
    </citation>
    <scope>NUCLEOTIDE SEQUENCE</scope>
    <source>
        <strain evidence="3">ZSDZ65</strain>
    </source>
</reference>
<dbReference type="Proteomes" id="UP001155587">
    <property type="component" value="Unassembled WGS sequence"/>
</dbReference>
<feature type="domain" description="Ysc84 actin-binding" evidence="2">
    <location>
        <begin position="133"/>
        <end position="250"/>
    </location>
</feature>
<gene>
    <name evidence="3" type="ORF">MD535_13040</name>
</gene>
<dbReference type="EMBL" id="JAKRRY010000016">
    <property type="protein sequence ID" value="MCW8346924.1"/>
    <property type="molecule type" value="Genomic_DNA"/>
</dbReference>
<keyword evidence="1" id="KW-0732">Signal</keyword>
<keyword evidence="4" id="KW-1185">Reference proteome</keyword>
<dbReference type="Pfam" id="PF04366">
    <property type="entry name" value="Ysc84"/>
    <property type="match status" value="1"/>
</dbReference>
<proteinExistence type="predicted"/>
<protein>
    <submittedName>
        <fullName evidence="3">Lipid-binding SYLF domain-containing protein</fullName>
    </submittedName>
</protein>
<evidence type="ECO:0000313" key="3">
    <source>
        <dbReference type="EMBL" id="MCW8346924.1"/>
    </source>
</evidence>
<sequence length="259" mass="27681">MRDLPLLLSRALVFGLSLLSVSTLASDDVMALKTQSLQANTSSIHTPAAPSQSEEAKRASKVIALAAEEIDKFDSTAHWQSVKRLTGVAQAVVIFPIGGQAGFLVGAQWGEGILLTRHEHQWSEPVFVEFTSFMFGLLAGAQKIGGIGVILSDDVVDDLVQQPIKMGGTADLTLGSGVSGKVVGGTSGISAMMVSENTGLYFGGSIDTFQIKLNQALNQALYGDDVDILQILERYDSDQGYAQTLRKRLEGIAYRAVYQ</sequence>
<dbReference type="RefSeq" id="WP_265675463.1">
    <property type="nucleotide sequence ID" value="NZ_JAKRRY010000016.1"/>
</dbReference>
<dbReference type="InterPro" id="IPR007461">
    <property type="entry name" value="Ysc84_actin-binding"/>
</dbReference>
<feature type="chain" id="PRO_5040891791" evidence="1">
    <location>
        <begin position="26"/>
        <end position="259"/>
    </location>
</feature>
<feature type="signal peptide" evidence="1">
    <location>
        <begin position="1"/>
        <end position="25"/>
    </location>
</feature>
<evidence type="ECO:0000259" key="2">
    <source>
        <dbReference type="Pfam" id="PF04366"/>
    </source>
</evidence>
<evidence type="ECO:0000256" key="1">
    <source>
        <dbReference type="SAM" id="SignalP"/>
    </source>
</evidence>
<comment type="caution">
    <text evidence="3">The sequence shown here is derived from an EMBL/GenBank/DDBJ whole genome shotgun (WGS) entry which is preliminary data.</text>
</comment>
<name>A0A9X3HX35_9VIBR</name>
<accession>A0A9X3HX35</accession>
<dbReference type="AlphaFoldDB" id="A0A9X3HX35"/>
<organism evidence="3 4">
    <name type="scientific">Vibrio qingdaonensis</name>
    <dbReference type="NCBI Taxonomy" id="2829491"/>
    <lineage>
        <taxon>Bacteria</taxon>
        <taxon>Pseudomonadati</taxon>
        <taxon>Pseudomonadota</taxon>
        <taxon>Gammaproteobacteria</taxon>
        <taxon>Vibrionales</taxon>
        <taxon>Vibrionaceae</taxon>
        <taxon>Vibrio</taxon>
    </lineage>
</organism>
<dbReference type="CDD" id="cd11524">
    <property type="entry name" value="SYLF"/>
    <property type="match status" value="1"/>
</dbReference>
<evidence type="ECO:0000313" key="4">
    <source>
        <dbReference type="Proteomes" id="UP001155587"/>
    </source>
</evidence>